<accession>A0ACB9YST7</accession>
<evidence type="ECO:0000313" key="1">
    <source>
        <dbReference type="EMBL" id="KAI4862307.1"/>
    </source>
</evidence>
<evidence type="ECO:0000313" key="2">
    <source>
        <dbReference type="Proteomes" id="UP001497700"/>
    </source>
</evidence>
<reference evidence="1 2" key="1">
    <citation type="journal article" date="2022" name="New Phytol.">
        <title>Ecological generalism drives hyperdiversity of secondary metabolite gene clusters in xylarialean endophytes.</title>
        <authorList>
            <person name="Franco M.E.E."/>
            <person name="Wisecaver J.H."/>
            <person name="Arnold A.E."/>
            <person name="Ju Y.M."/>
            <person name="Slot J.C."/>
            <person name="Ahrendt S."/>
            <person name="Moore L.P."/>
            <person name="Eastman K.E."/>
            <person name="Scott K."/>
            <person name="Konkel Z."/>
            <person name="Mondo S.J."/>
            <person name="Kuo A."/>
            <person name="Hayes R.D."/>
            <person name="Haridas S."/>
            <person name="Andreopoulos B."/>
            <person name="Riley R."/>
            <person name="LaButti K."/>
            <person name="Pangilinan J."/>
            <person name="Lipzen A."/>
            <person name="Amirebrahimi M."/>
            <person name="Yan J."/>
            <person name="Adam C."/>
            <person name="Keymanesh K."/>
            <person name="Ng V."/>
            <person name="Louie K."/>
            <person name="Northen T."/>
            <person name="Drula E."/>
            <person name="Henrissat B."/>
            <person name="Hsieh H.M."/>
            <person name="Youens-Clark K."/>
            <person name="Lutzoni F."/>
            <person name="Miadlikowska J."/>
            <person name="Eastwood D.C."/>
            <person name="Hamelin R.C."/>
            <person name="Grigoriev I.V."/>
            <person name="U'Ren J.M."/>
        </authorList>
    </citation>
    <scope>NUCLEOTIDE SEQUENCE [LARGE SCALE GENOMIC DNA]</scope>
    <source>
        <strain evidence="1 2">CBS 119005</strain>
    </source>
</reference>
<dbReference type="EMBL" id="MU393529">
    <property type="protein sequence ID" value="KAI4862307.1"/>
    <property type="molecule type" value="Genomic_DNA"/>
</dbReference>
<keyword evidence="2" id="KW-1185">Reference proteome</keyword>
<organism evidence="1 2">
    <name type="scientific">Hypoxylon rubiginosum</name>
    <dbReference type="NCBI Taxonomy" id="110542"/>
    <lineage>
        <taxon>Eukaryota</taxon>
        <taxon>Fungi</taxon>
        <taxon>Dikarya</taxon>
        <taxon>Ascomycota</taxon>
        <taxon>Pezizomycotina</taxon>
        <taxon>Sordariomycetes</taxon>
        <taxon>Xylariomycetidae</taxon>
        <taxon>Xylariales</taxon>
        <taxon>Hypoxylaceae</taxon>
        <taxon>Hypoxylon</taxon>
    </lineage>
</organism>
<comment type="caution">
    <text evidence="1">The sequence shown here is derived from an EMBL/GenBank/DDBJ whole genome shotgun (WGS) entry which is preliminary data.</text>
</comment>
<protein>
    <submittedName>
        <fullName evidence="1">HET-domain-containing protein</fullName>
    </submittedName>
</protein>
<name>A0ACB9YST7_9PEZI</name>
<dbReference type="Proteomes" id="UP001497700">
    <property type="component" value="Unassembled WGS sequence"/>
</dbReference>
<gene>
    <name evidence="1" type="ORF">F4820DRAFT_460320</name>
</gene>
<sequence length="739" mass="83817">MLCSICVNFDVRQLLLEAEAQEPRSFNDPSAPDTLECLRPPIPYFFEHHPNLLSLRSSARQCHLCGCIWYSYARNAHPNELTDRALCESTNARQIFIGTLAWDATLNGLPHVAAIQNGERGAMRTLASFEVCALRGHEPHDHQHLLARSIHSNSGSDECLRLATTLLRRCFNEHKSCSSQYPVSAELPTRIINIDGENPRLVDGSGRHGTFAALSYCWGGDVNFTLTSSTEQSFRQGLPLDQFPTTLRDSINVTKALGIRYIWIDALCIIQDSEQDWAQESSRMREIYTGAAVTIAAACSQKTSEGIFRERPATTHPTCWLDWRNGIEPAPKVFLRHGFELWDERMHQSILNARGWVLQETLLAPRTLWFGHQQLCFECPKGSVDEAGRAIRIMDIYRSKEFIQELRKHAFPSWKRRLLPLLRELRLPLAIVVPSLSLSDILQAKNLFTIRHRGIAWRPFTLQGYFKPPATPLGLSHFNLWLEIIQNYSSRELTKPTDVLPALSGLAGEFHRATGDTYVAGLWKMDIIQGLSWSRSPVRRKLPNGYIQEEPTLPEKYLAPSWSWASILGRKVLFTADTQFDHVKRFAEVLDIDIELATHDPFGAVLGGSITLRAPFLELDAPDLLCDPRPPSQYPKLLSRIYGLLKYGGNSEYGQKHRGYAGQRFAILQLMRWRRALNTTERVCFLLLESVEGGKCWRRIEFLKFTSRETVVVGTEMVESLAILAEIGPALKKHIVKII</sequence>
<proteinExistence type="predicted"/>